<dbReference type="EMBL" id="JBIHMK010000007">
    <property type="protein sequence ID" value="MFH0247321.1"/>
    <property type="molecule type" value="Genomic_DNA"/>
</dbReference>
<gene>
    <name evidence="1" type="ORF">ACG5V6_03705</name>
</gene>
<reference evidence="1 2" key="1">
    <citation type="submission" date="2024-10" db="EMBL/GenBank/DDBJ databases">
        <authorList>
            <person name="Cho J.-C."/>
        </authorList>
    </citation>
    <scope>NUCLEOTIDE SEQUENCE [LARGE SCALE GENOMIC DNA]</scope>
    <source>
        <strain evidence="1 2">KCTC29696</strain>
    </source>
</reference>
<name>A0ABW7HN75_9ACTN</name>
<sequence>MTSSFGVLPVRRTVSGRGYGLAYTVRGDRSAQFLLPADFTHVRIDRKVAGKEGASGFARWRLREVKPAEVRKPGERDHGPGPCVRMVPEGPMRVKVTWNGGDYAGSLIYHGFGASEGIEVSGSEAVEVITVPGPGYLEFDTERWSVRRIR</sequence>
<evidence type="ECO:0000313" key="2">
    <source>
        <dbReference type="Proteomes" id="UP001607069"/>
    </source>
</evidence>
<organism evidence="1 2">
    <name type="scientific">Streptomyces chitinivorans</name>
    <dbReference type="NCBI Taxonomy" id="1257027"/>
    <lineage>
        <taxon>Bacteria</taxon>
        <taxon>Bacillati</taxon>
        <taxon>Actinomycetota</taxon>
        <taxon>Actinomycetes</taxon>
        <taxon>Kitasatosporales</taxon>
        <taxon>Streptomycetaceae</taxon>
        <taxon>Streptomyces</taxon>
    </lineage>
</organism>
<dbReference type="Proteomes" id="UP001607069">
    <property type="component" value="Unassembled WGS sequence"/>
</dbReference>
<dbReference type="RefSeq" id="WP_394631036.1">
    <property type="nucleotide sequence ID" value="NZ_JBIHMK010000007.1"/>
</dbReference>
<proteinExistence type="predicted"/>
<keyword evidence="2" id="KW-1185">Reference proteome</keyword>
<comment type="caution">
    <text evidence="1">The sequence shown here is derived from an EMBL/GenBank/DDBJ whole genome shotgun (WGS) entry which is preliminary data.</text>
</comment>
<accession>A0ABW7HN75</accession>
<evidence type="ECO:0000313" key="1">
    <source>
        <dbReference type="EMBL" id="MFH0247321.1"/>
    </source>
</evidence>
<protein>
    <submittedName>
        <fullName evidence="1">Uncharacterized protein</fullName>
    </submittedName>
</protein>